<dbReference type="InterPro" id="IPR050185">
    <property type="entry name" value="Ub_carboxyl-term_hydrolase"/>
</dbReference>
<dbReference type="GO" id="GO:0004843">
    <property type="term" value="F:cysteine-type deubiquitinase activity"/>
    <property type="evidence" value="ECO:0007669"/>
    <property type="project" value="InterPro"/>
</dbReference>
<dbReference type="InterPro" id="IPR018200">
    <property type="entry name" value="USP_CS"/>
</dbReference>
<dbReference type="PANTHER" id="PTHR21646">
    <property type="entry name" value="UBIQUITIN CARBOXYL-TERMINAL HYDROLASE"/>
    <property type="match status" value="1"/>
</dbReference>
<evidence type="ECO:0000313" key="4">
    <source>
        <dbReference type="EMBL" id="KAG6770305.1"/>
    </source>
</evidence>
<evidence type="ECO:0000313" key="5">
    <source>
        <dbReference type="Proteomes" id="UP000886885"/>
    </source>
</evidence>
<comment type="similarity">
    <text evidence="1">Belongs to the peptidase C19 family.</text>
</comment>
<dbReference type="Pfam" id="PF25242">
    <property type="entry name" value="Ubiquitin_UBP8"/>
    <property type="match status" value="1"/>
</dbReference>
<reference evidence="4" key="1">
    <citation type="journal article" date="2020" name="bioRxiv">
        <title>Hybrid origin of Populus tomentosa Carr. identified through genome sequencing and phylogenomic analysis.</title>
        <authorList>
            <person name="An X."/>
            <person name="Gao K."/>
            <person name="Chen Z."/>
            <person name="Li J."/>
            <person name="Yang X."/>
            <person name="Yang X."/>
            <person name="Zhou J."/>
            <person name="Guo T."/>
            <person name="Zhao T."/>
            <person name="Huang S."/>
            <person name="Miao D."/>
            <person name="Khan W.U."/>
            <person name="Rao P."/>
            <person name="Ye M."/>
            <person name="Lei B."/>
            <person name="Liao W."/>
            <person name="Wang J."/>
            <person name="Ji L."/>
            <person name="Li Y."/>
            <person name="Guo B."/>
            <person name="Mustafa N.S."/>
            <person name="Li S."/>
            <person name="Yun Q."/>
            <person name="Keller S.R."/>
            <person name="Mao J."/>
            <person name="Zhang R."/>
            <person name="Strauss S.H."/>
        </authorList>
    </citation>
    <scope>NUCLEOTIDE SEQUENCE</scope>
    <source>
        <strain evidence="4">GM15</strain>
        <tissue evidence="4">Leaf</tissue>
    </source>
</reference>
<evidence type="ECO:0000259" key="3">
    <source>
        <dbReference type="PROSITE" id="PS50235"/>
    </source>
</evidence>
<keyword evidence="5" id="KW-1185">Reference proteome</keyword>
<dbReference type="Pfam" id="PF00443">
    <property type="entry name" value="UCH"/>
    <property type="match status" value="2"/>
</dbReference>
<dbReference type="Proteomes" id="UP000886885">
    <property type="component" value="Chromosome 6D"/>
</dbReference>
<proteinExistence type="inferred from homology"/>
<dbReference type="AlphaFoldDB" id="A0A8X7ZWD0"/>
<comment type="caution">
    <text evidence="4">The sequence shown here is derived from an EMBL/GenBank/DDBJ whole genome shotgun (WGS) entry which is preliminary data.</text>
</comment>
<dbReference type="EMBL" id="JAAWWB010000012">
    <property type="protein sequence ID" value="KAG6770305.1"/>
    <property type="molecule type" value="Genomic_DNA"/>
</dbReference>
<protein>
    <recommendedName>
        <fullName evidence="3">USP domain-containing protein</fullName>
    </recommendedName>
</protein>
<dbReference type="InterPro" id="IPR057372">
    <property type="entry name" value="Ubiquitin_UBP8/5"/>
</dbReference>
<dbReference type="InterPro" id="IPR001394">
    <property type="entry name" value="Peptidase_C19_UCH"/>
</dbReference>
<name>A0A8X7ZWD0_POPTO</name>
<feature type="region of interest" description="Disordered" evidence="2">
    <location>
        <begin position="771"/>
        <end position="795"/>
    </location>
</feature>
<accession>A0A8X7ZWD0</accession>
<feature type="compositionally biased region" description="Polar residues" evidence="2">
    <location>
        <begin position="775"/>
        <end position="786"/>
    </location>
</feature>
<gene>
    <name evidence="4" type="ORF">POTOM_025983</name>
</gene>
<dbReference type="OrthoDB" id="292964at2759"/>
<feature type="domain" description="USP" evidence="3">
    <location>
        <begin position="390"/>
        <end position="1012"/>
    </location>
</feature>
<dbReference type="CDD" id="cd02674">
    <property type="entry name" value="Peptidase_C19R"/>
    <property type="match status" value="1"/>
</dbReference>
<dbReference type="InterPro" id="IPR028889">
    <property type="entry name" value="USP"/>
</dbReference>
<sequence length="1013" mass="115279">MTRLSEKLHLLHIIIKISQFSLSTLNLLKALTFKTLTFIPSSIMGEDFFSFRNSNTDDSSIFDLDYDNTRSSAAAASSSASGFFSSTLYRGWFSNDDDDNDFDKLYLVPYRWWSEVETGGEQVGVLYNVISNFGGDDAEIVLDFRKEEGSERSEDTEEGFSGREYAIISGRMWLQALKRHNDSKGVMKDVNGSFIAEDYSQDVFPIQIRLAVSRETNSLVVKISSKLSAMVFETGLGQVIGPDTILSQMKSRPVFRLTSLDNLVSSYRRACNIFVPKSKLLHIWDFSGQTTQFLIDDKINLPNDTLGEHGKEVSHFIYVIEITLELQAYGFSDSMTVRDENFDEMVEMETSFESGSVKMNGCTDHVRSYSSLRNSQSGSGFRVFAYLGLRGLQNLGNTCFMNSAIQCLAHTPKLVDYFLGDYGKEINQENLLGTKGELALAFGDLLSKLWTPRDTPVAPAIFKRKLADFAPQFSGYNQHDSQVSIPFDSNVYLVPPILSFACDKFLSCCMEFLSFLLDGLHEDLNRVKSKPYIAIKDAEGRPDEEVAEEYWRNHLARNDSIIVDLCQGQYQSTLVCPACNKKSVTFDPFMYLSLPLPSTTMRTMTLTVLSTDGMNLPTPITVTVPKCGRQKDLIEALSIACSLRNDEMLMVVEIYKNRIFRRLTEPSDSVALIRDEDKLVAYRLLKDNKNSPMVVFMHERVERPCEFERAIPNLKLFGIPFVARLENLYTGFDLHKQYLKLLSPLLMPADDAFNDYDDVGITTNEDSTMEDVVSPTISDSNTGSDTGTEDDQCSSSDFQFYLKDGMRSTEIKMNEPLPVPKFSDNLEVYVTWSESMIEKYDTCLLSSLPEVLKPQLYARRPQESVSLYKCLEAFLKEEPLGPEDMWDCPSCKKPRQARKKLDLWRLPEILVVHLKRFSYSRYIRNKLETYVDFPIDDFDLSTYTSKKDSQFSNRYVLYAISNHHGGMGCGHYDAFIDLGYRKWYEFDDSRVSPVSEDDIKTSAAYVLFYRRVA</sequence>
<evidence type="ECO:0000256" key="1">
    <source>
        <dbReference type="ARBA" id="ARBA00009085"/>
    </source>
</evidence>
<dbReference type="GO" id="GO:0016579">
    <property type="term" value="P:protein deubiquitination"/>
    <property type="evidence" value="ECO:0007669"/>
    <property type="project" value="InterPro"/>
</dbReference>
<dbReference type="PROSITE" id="PS00972">
    <property type="entry name" value="USP_1"/>
    <property type="match status" value="1"/>
</dbReference>
<evidence type="ECO:0000256" key="2">
    <source>
        <dbReference type="SAM" id="MobiDB-lite"/>
    </source>
</evidence>
<organism evidence="4 5">
    <name type="scientific">Populus tomentosa</name>
    <name type="common">Chinese white poplar</name>
    <dbReference type="NCBI Taxonomy" id="118781"/>
    <lineage>
        <taxon>Eukaryota</taxon>
        <taxon>Viridiplantae</taxon>
        <taxon>Streptophyta</taxon>
        <taxon>Embryophyta</taxon>
        <taxon>Tracheophyta</taxon>
        <taxon>Spermatophyta</taxon>
        <taxon>Magnoliopsida</taxon>
        <taxon>eudicotyledons</taxon>
        <taxon>Gunneridae</taxon>
        <taxon>Pentapetalae</taxon>
        <taxon>rosids</taxon>
        <taxon>fabids</taxon>
        <taxon>Malpighiales</taxon>
        <taxon>Salicaceae</taxon>
        <taxon>Saliceae</taxon>
        <taxon>Populus</taxon>
    </lineage>
</organism>
<dbReference type="PROSITE" id="PS50235">
    <property type="entry name" value="USP_3"/>
    <property type="match status" value="1"/>
</dbReference>
<dbReference type="PROSITE" id="PS00973">
    <property type="entry name" value="USP_2"/>
    <property type="match status" value="1"/>
</dbReference>
<dbReference type="PANTHER" id="PTHR21646:SF75">
    <property type="entry name" value="UBIQUITIN CARBOXYL-TERMINAL HYDROLASE"/>
    <property type="match status" value="1"/>
</dbReference>